<sequence length="234" mass="26632">MQLFYQKEIHSAQIDLEQEESKHLAKVLRKVVGDEVHLTDGVGTLYTCKIVEITLKKTRLEIIQKSETPALSHHIHLAIAPTKSADRMEWMLEKITEIGFQEITFLKTQNSERVYLKPDRLEKKLISACKQSLKTQFPIINPLVNFKELLATTAQNYEEKYIAYVDENNQDHLYNLAESGKKYLVLIGPEGDFSPQEIDSAFKAGFKACSLGHSRLRTETAGLAAVHSLVLKNY</sequence>
<dbReference type="AlphaFoldDB" id="A0A918UJ32"/>
<evidence type="ECO:0000256" key="4">
    <source>
        <dbReference type="ARBA" id="ARBA00022552"/>
    </source>
</evidence>
<proteinExistence type="inferred from homology"/>
<dbReference type="GO" id="GO:0005737">
    <property type="term" value="C:cytoplasm"/>
    <property type="evidence" value="ECO:0007669"/>
    <property type="project" value="UniProtKB-SubCell"/>
</dbReference>
<dbReference type="Gene3D" id="2.40.240.20">
    <property type="entry name" value="Hypothetical PUA domain-like, domain 1"/>
    <property type="match status" value="1"/>
</dbReference>
<organism evidence="13 14">
    <name type="scientific">Echinicola pacifica</name>
    <dbReference type="NCBI Taxonomy" id="346377"/>
    <lineage>
        <taxon>Bacteria</taxon>
        <taxon>Pseudomonadati</taxon>
        <taxon>Bacteroidota</taxon>
        <taxon>Cytophagia</taxon>
        <taxon>Cytophagales</taxon>
        <taxon>Cyclobacteriaceae</taxon>
        <taxon>Echinicola</taxon>
    </lineage>
</organism>
<name>A0A918UJ32_9BACT</name>
<reference evidence="13" key="1">
    <citation type="journal article" date="2014" name="Int. J. Syst. Evol. Microbiol.">
        <title>Complete genome sequence of Corynebacterium casei LMG S-19264T (=DSM 44701T), isolated from a smear-ripened cheese.</title>
        <authorList>
            <consortium name="US DOE Joint Genome Institute (JGI-PGF)"/>
            <person name="Walter F."/>
            <person name="Albersmeier A."/>
            <person name="Kalinowski J."/>
            <person name="Ruckert C."/>
        </authorList>
    </citation>
    <scope>NUCLEOTIDE SEQUENCE</scope>
    <source>
        <strain evidence="13">KCTC 12368</strain>
    </source>
</reference>
<dbReference type="EC" id="2.1.1.193" evidence="10"/>
<comment type="similarity">
    <text evidence="2 10">Belongs to the RNA methyltransferase RsmE family.</text>
</comment>
<dbReference type="NCBIfam" id="NF008702">
    <property type="entry name" value="PRK11713.6-1"/>
    <property type="match status" value="1"/>
</dbReference>
<evidence type="ECO:0000256" key="5">
    <source>
        <dbReference type="ARBA" id="ARBA00022603"/>
    </source>
</evidence>
<accession>A0A918UJ32</accession>
<dbReference type="CDD" id="cd18084">
    <property type="entry name" value="RsmE-like"/>
    <property type="match status" value="1"/>
</dbReference>
<keyword evidence="14" id="KW-1185">Reference proteome</keyword>
<evidence type="ECO:0000259" key="12">
    <source>
        <dbReference type="Pfam" id="PF20260"/>
    </source>
</evidence>
<dbReference type="InterPro" id="IPR029028">
    <property type="entry name" value="Alpha/beta_knot_MTases"/>
</dbReference>
<evidence type="ECO:0000256" key="3">
    <source>
        <dbReference type="ARBA" id="ARBA00022490"/>
    </source>
</evidence>
<dbReference type="EMBL" id="BMWX01000001">
    <property type="protein sequence ID" value="GGZ15574.1"/>
    <property type="molecule type" value="Genomic_DNA"/>
</dbReference>
<evidence type="ECO:0000313" key="14">
    <source>
        <dbReference type="Proteomes" id="UP000619457"/>
    </source>
</evidence>
<feature type="domain" description="Ribosomal RNA small subunit methyltransferase E methyltransferase" evidence="11">
    <location>
        <begin position="73"/>
        <end position="228"/>
    </location>
</feature>
<keyword evidence="6 10" id="KW-0808">Transferase</keyword>
<feature type="domain" description="Ribosomal RNA small subunit methyltransferase E PUA-like" evidence="12">
    <location>
        <begin position="16"/>
        <end position="62"/>
    </location>
</feature>
<keyword evidence="4 10" id="KW-0698">rRNA processing</keyword>
<comment type="caution">
    <text evidence="13">The sequence shown here is derived from an EMBL/GenBank/DDBJ whole genome shotgun (WGS) entry which is preliminary data.</text>
</comment>
<keyword evidence="3 10" id="KW-0963">Cytoplasm</keyword>
<evidence type="ECO:0000256" key="9">
    <source>
        <dbReference type="ARBA" id="ARBA00047944"/>
    </source>
</evidence>
<dbReference type="Gene3D" id="3.40.1280.10">
    <property type="match status" value="1"/>
</dbReference>
<dbReference type="Pfam" id="PF20260">
    <property type="entry name" value="PUA_4"/>
    <property type="match status" value="1"/>
</dbReference>
<gene>
    <name evidence="13" type="ORF">GCM10007049_04650</name>
</gene>
<dbReference type="RefSeq" id="WP_018474285.1">
    <property type="nucleotide sequence ID" value="NZ_BMWX01000001.1"/>
</dbReference>
<dbReference type="InterPro" id="IPR006700">
    <property type="entry name" value="RsmE"/>
</dbReference>
<dbReference type="GO" id="GO:0070042">
    <property type="term" value="F:rRNA (uridine-N3-)-methyltransferase activity"/>
    <property type="evidence" value="ECO:0007669"/>
    <property type="project" value="TreeGrafter"/>
</dbReference>
<dbReference type="Pfam" id="PF04452">
    <property type="entry name" value="Methyltrans_RNA"/>
    <property type="match status" value="1"/>
</dbReference>
<keyword evidence="7 10" id="KW-0949">S-adenosyl-L-methionine</keyword>
<reference evidence="13" key="2">
    <citation type="submission" date="2020-09" db="EMBL/GenBank/DDBJ databases">
        <authorList>
            <person name="Sun Q."/>
            <person name="Kim S."/>
        </authorList>
    </citation>
    <scope>NUCLEOTIDE SEQUENCE</scope>
    <source>
        <strain evidence="13">KCTC 12368</strain>
    </source>
</reference>
<dbReference type="SUPFAM" id="SSF75217">
    <property type="entry name" value="alpha/beta knot"/>
    <property type="match status" value="1"/>
</dbReference>
<dbReference type="InterPro" id="IPR046886">
    <property type="entry name" value="RsmE_MTase_dom"/>
</dbReference>
<evidence type="ECO:0000256" key="8">
    <source>
        <dbReference type="ARBA" id="ARBA00025699"/>
    </source>
</evidence>
<comment type="catalytic activity">
    <reaction evidence="9 10">
        <text>uridine(1498) in 16S rRNA + S-adenosyl-L-methionine = N(3)-methyluridine(1498) in 16S rRNA + S-adenosyl-L-homocysteine + H(+)</text>
        <dbReference type="Rhea" id="RHEA:42920"/>
        <dbReference type="Rhea" id="RHEA-COMP:10283"/>
        <dbReference type="Rhea" id="RHEA-COMP:10284"/>
        <dbReference type="ChEBI" id="CHEBI:15378"/>
        <dbReference type="ChEBI" id="CHEBI:57856"/>
        <dbReference type="ChEBI" id="CHEBI:59789"/>
        <dbReference type="ChEBI" id="CHEBI:65315"/>
        <dbReference type="ChEBI" id="CHEBI:74502"/>
        <dbReference type="EC" id="2.1.1.193"/>
    </reaction>
</comment>
<evidence type="ECO:0000256" key="1">
    <source>
        <dbReference type="ARBA" id="ARBA00004496"/>
    </source>
</evidence>
<dbReference type="NCBIfam" id="TIGR00046">
    <property type="entry name" value="RsmE family RNA methyltransferase"/>
    <property type="match status" value="1"/>
</dbReference>
<protein>
    <recommendedName>
        <fullName evidence="10">Ribosomal RNA small subunit methyltransferase E</fullName>
        <ecNumber evidence="10">2.1.1.193</ecNumber>
    </recommendedName>
</protein>
<dbReference type="PANTHER" id="PTHR30027:SF3">
    <property type="entry name" value="16S RRNA (URACIL(1498)-N(3))-METHYLTRANSFERASE"/>
    <property type="match status" value="1"/>
</dbReference>
<comment type="subcellular location">
    <subcellularLocation>
        <location evidence="1 10">Cytoplasm</location>
    </subcellularLocation>
</comment>
<evidence type="ECO:0000256" key="6">
    <source>
        <dbReference type="ARBA" id="ARBA00022679"/>
    </source>
</evidence>
<dbReference type="Proteomes" id="UP000619457">
    <property type="component" value="Unassembled WGS sequence"/>
</dbReference>
<dbReference type="PANTHER" id="PTHR30027">
    <property type="entry name" value="RIBOSOMAL RNA SMALL SUBUNIT METHYLTRANSFERASE E"/>
    <property type="match status" value="1"/>
</dbReference>
<dbReference type="GO" id="GO:0070475">
    <property type="term" value="P:rRNA base methylation"/>
    <property type="evidence" value="ECO:0007669"/>
    <property type="project" value="TreeGrafter"/>
</dbReference>
<evidence type="ECO:0000256" key="2">
    <source>
        <dbReference type="ARBA" id="ARBA00005528"/>
    </source>
</evidence>
<dbReference type="InterPro" id="IPR015947">
    <property type="entry name" value="PUA-like_sf"/>
</dbReference>
<dbReference type="InterPro" id="IPR029026">
    <property type="entry name" value="tRNA_m1G_MTases_N"/>
</dbReference>
<evidence type="ECO:0000313" key="13">
    <source>
        <dbReference type="EMBL" id="GGZ15574.1"/>
    </source>
</evidence>
<evidence type="ECO:0000259" key="11">
    <source>
        <dbReference type="Pfam" id="PF04452"/>
    </source>
</evidence>
<dbReference type="SUPFAM" id="SSF88697">
    <property type="entry name" value="PUA domain-like"/>
    <property type="match status" value="1"/>
</dbReference>
<evidence type="ECO:0000256" key="7">
    <source>
        <dbReference type="ARBA" id="ARBA00022691"/>
    </source>
</evidence>
<dbReference type="InterPro" id="IPR046887">
    <property type="entry name" value="RsmE_PUA-like"/>
</dbReference>
<evidence type="ECO:0000256" key="10">
    <source>
        <dbReference type="PIRNR" id="PIRNR015601"/>
    </source>
</evidence>
<dbReference type="PIRSF" id="PIRSF015601">
    <property type="entry name" value="MTase_slr0722"/>
    <property type="match status" value="1"/>
</dbReference>
<comment type="function">
    <text evidence="8 10">Specifically methylates the N3 position of the uracil ring of uridine 1498 (m3U1498) in 16S rRNA. Acts on the fully assembled 30S ribosomal subunit.</text>
</comment>
<keyword evidence="5 10" id="KW-0489">Methyltransferase</keyword>